<dbReference type="SUPFAM" id="SSF52172">
    <property type="entry name" value="CheY-like"/>
    <property type="match status" value="1"/>
</dbReference>
<evidence type="ECO:0000313" key="6">
    <source>
        <dbReference type="Proteomes" id="UP001174908"/>
    </source>
</evidence>
<reference evidence="5" key="1">
    <citation type="submission" date="2023-06" db="EMBL/GenBank/DDBJ databases">
        <authorList>
            <person name="Jiang Y."/>
            <person name="Liu Q."/>
        </authorList>
    </citation>
    <scope>NUCLEOTIDE SEQUENCE</scope>
    <source>
        <strain evidence="5">CGMCC 1.12089</strain>
    </source>
</reference>
<dbReference type="Gene3D" id="3.40.50.2300">
    <property type="match status" value="1"/>
</dbReference>
<dbReference type="EMBL" id="JASZYV010000003">
    <property type="protein sequence ID" value="MDM0046216.1"/>
    <property type="molecule type" value="Genomic_DNA"/>
</dbReference>
<dbReference type="SMART" id="SM00448">
    <property type="entry name" value="REC"/>
    <property type="match status" value="1"/>
</dbReference>
<feature type="modified residue" description="4-aspartylphosphate" evidence="3">
    <location>
        <position position="52"/>
    </location>
</feature>
<sequence length="125" mass="13715">MSTILIIEDNDKNMKLARDLLQHEGHATLEARTGEEGVVLAIANRPDLILMDIHLGGIDGIAALQRIREVRALDAVPIIAVSASVMPDDRRHIASSGFDAFLTKPISIKPFIETVERVLREGRSP</sequence>
<comment type="caution">
    <text evidence="5">The sequence shown here is derived from an EMBL/GenBank/DDBJ whole genome shotgun (WGS) entry which is preliminary data.</text>
</comment>
<protein>
    <submittedName>
        <fullName evidence="5">Response regulator</fullName>
    </submittedName>
</protein>
<dbReference type="Proteomes" id="UP001174908">
    <property type="component" value="Unassembled WGS sequence"/>
</dbReference>
<dbReference type="InterPro" id="IPR011006">
    <property type="entry name" value="CheY-like_superfamily"/>
</dbReference>
<dbReference type="PROSITE" id="PS50110">
    <property type="entry name" value="RESPONSE_REGULATORY"/>
    <property type="match status" value="1"/>
</dbReference>
<evidence type="ECO:0000313" key="5">
    <source>
        <dbReference type="EMBL" id="MDM0046216.1"/>
    </source>
</evidence>
<dbReference type="Pfam" id="PF00072">
    <property type="entry name" value="Response_reg"/>
    <property type="match status" value="1"/>
</dbReference>
<dbReference type="PANTHER" id="PTHR45339">
    <property type="entry name" value="HYBRID SIGNAL TRANSDUCTION HISTIDINE KINASE J"/>
    <property type="match status" value="1"/>
</dbReference>
<name>A0ABT7NE33_9BURK</name>
<keyword evidence="1 3" id="KW-0597">Phosphoprotein</keyword>
<evidence type="ECO:0000259" key="4">
    <source>
        <dbReference type="PROSITE" id="PS50110"/>
    </source>
</evidence>
<keyword evidence="2" id="KW-0902">Two-component regulatory system</keyword>
<dbReference type="InterPro" id="IPR001789">
    <property type="entry name" value="Sig_transdc_resp-reg_receiver"/>
</dbReference>
<evidence type="ECO:0000256" key="2">
    <source>
        <dbReference type="ARBA" id="ARBA00023012"/>
    </source>
</evidence>
<evidence type="ECO:0000256" key="3">
    <source>
        <dbReference type="PROSITE-ProRule" id="PRU00169"/>
    </source>
</evidence>
<keyword evidence="6" id="KW-1185">Reference proteome</keyword>
<feature type="domain" description="Response regulatory" evidence="4">
    <location>
        <begin position="3"/>
        <end position="119"/>
    </location>
</feature>
<accession>A0ABT7NE33</accession>
<evidence type="ECO:0000256" key="1">
    <source>
        <dbReference type="ARBA" id="ARBA00022553"/>
    </source>
</evidence>
<dbReference type="RefSeq" id="WP_286661301.1">
    <property type="nucleotide sequence ID" value="NZ_JASZYV010000003.1"/>
</dbReference>
<proteinExistence type="predicted"/>
<organism evidence="5 6">
    <name type="scientific">Variovorax dokdonensis</name>
    <dbReference type="NCBI Taxonomy" id="344883"/>
    <lineage>
        <taxon>Bacteria</taxon>
        <taxon>Pseudomonadati</taxon>
        <taxon>Pseudomonadota</taxon>
        <taxon>Betaproteobacteria</taxon>
        <taxon>Burkholderiales</taxon>
        <taxon>Comamonadaceae</taxon>
        <taxon>Variovorax</taxon>
    </lineage>
</organism>
<gene>
    <name evidence="5" type="ORF">QTH91_17120</name>
</gene>
<dbReference type="PANTHER" id="PTHR45339:SF1">
    <property type="entry name" value="HYBRID SIGNAL TRANSDUCTION HISTIDINE KINASE J"/>
    <property type="match status" value="1"/>
</dbReference>